<dbReference type="PANTHER" id="PTHR47354:SF5">
    <property type="entry name" value="PROTEIN RFBI"/>
    <property type="match status" value="1"/>
</dbReference>
<keyword evidence="2" id="KW-0479">Metal-binding</keyword>
<dbReference type="Gene3D" id="3.10.20.30">
    <property type="match status" value="1"/>
</dbReference>
<proteinExistence type="predicted"/>
<organism evidence="6 7">
    <name type="scientific">Pseudonocardia yunnanensis</name>
    <dbReference type="NCBI Taxonomy" id="58107"/>
    <lineage>
        <taxon>Bacteria</taxon>
        <taxon>Bacillati</taxon>
        <taxon>Actinomycetota</taxon>
        <taxon>Actinomycetes</taxon>
        <taxon>Pseudonocardiales</taxon>
        <taxon>Pseudonocardiaceae</taxon>
        <taxon>Pseudonocardia</taxon>
    </lineage>
</organism>
<reference evidence="7" key="1">
    <citation type="journal article" date="2019" name="Int. J. Syst. Evol. Microbiol.">
        <title>The Global Catalogue of Microorganisms (GCM) 10K type strain sequencing project: providing services to taxonomists for standard genome sequencing and annotation.</title>
        <authorList>
            <consortium name="The Broad Institute Genomics Platform"/>
            <consortium name="The Broad Institute Genome Sequencing Center for Infectious Disease"/>
            <person name="Wu L."/>
            <person name="Ma J."/>
        </authorList>
    </citation>
    <scope>NUCLEOTIDE SEQUENCE [LARGE SCALE GENOMIC DNA]</scope>
    <source>
        <strain evidence="7">CCM 7043</strain>
    </source>
</reference>
<dbReference type="EMBL" id="JBHUCO010000068">
    <property type="protein sequence ID" value="MFD1523615.1"/>
    <property type="molecule type" value="Genomic_DNA"/>
</dbReference>
<dbReference type="InterPro" id="IPR008333">
    <property type="entry name" value="Cbr1-like_FAD-bd_dom"/>
</dbReference>
<dbReference type="SUPFAM" id="SSF63380">
    <property type="entry name" value="Riboflavin synthase domain-like"/>
    <property type="match status" value="1"/>
</dbReference>
<feature type="domain" description="2Fe-2S ferredoxin-type" evidence="4">
    <location>
        <begin position="3"/>
        <end position="88"/>
    </location>
</feature>
<accession>A0ABW4FA10</accession>
<dbReference type="InterPro" id="IPR017927">
    <property type="entry name" value="FAD-bd_FR_type"/>
</dbReference>
<evidence type="ECO:0000256" key="3">
    <source>
        <dbReference type="ARBA" id="ARBA00023014"/>
    </source>
</evidence>
<comment type="caution">
    <text evidence="6">The sequence shown here is derived from an EMBL/GenBank/DDBJ whole genome shotgun (WGS) entry which is preliminary data.</text>
</comment>
<dbReference type="Pfam" id="PF00111">
    <property type="entry name" value="Fer2"/>
    <property type="match status" value="1"/>
</dbReference>
<dbReference type="PROSITE" id="PS00197">
    <property type="entry name" value="2FE2S_FER_1"/>
    <property type="match status" value="1"/>
</dbReference>
<dbReference type="RefSeq" id="WP_344722963.1">
    <property type="nucleotide sequence ID" value="NZ_BAAAUS010000016.1"/>
</dbReference>
<keyword evidence="2" id="KW-0408">Iron</keyword>
<evidence type="ECO:0000259" key="4">
    <source>
        <dbReference type="PROSITE" id="PS51085"/>
    </source>
</evidence>
<protein>
    <submittedName>
        <fullName evidence="6">2Fe-2S iron-sulfur cluster-binding protein</fullName>
    </submittedName>
</protein>
<dbReference type="InterPro" id="IPR012675">
    <property type="entry name" value="Beta-grasp_dom_sf"/>
</dbReference>
<dbReference type="PRINTS" id="PR00371">
    <property type="entry name" value="FPNCR"/>
</dbReference>
<dbReference type="Pfam" id="PF00970">
    <property type="entry name" value="FAD_binding_6"/>
    <property type="match status" value="1"/>
</dbReference>
<dbReference type="InterPro" id="IPR006058">
    <property type="entry name" value="2Fe2S_fd_BS"/>
</dbReference>
<dbReference type="Gene3D" id="3.40.50.80">
    <property type="entry name" value="Nucleotide-binding domain of ferredoxin-NADP reductase (FNR) module"/>
    <property type="match status" value="1"/>
</dbReference>
<keyword evidence="2" id="KW-0001">2Fe-2S</keyword>
<feature type="domain" description="FAD-binding FR-type" evidence="5">
    <location>
        <begin position="95"/>
        <end position="195"/>
    </location>
</feature>
<dbReference type="PANTHER" id="PTHR47354">
    <property type="entry name" value="NADH OXIDOREDUCTASE HCR"/>
    <property type="match status" value="1"/>
</dbReference>
<evidence type="ECO:0000259" key="5">
    <source>
        <dbReference type="PROSITE" id="PS51384"/>
    </source>
</evidence>
<dbReference type="InterPro" id="IPR017938">
    <property type="entry name" value="Riboflavin_synthase-like_b-brl"/>
</dbReference>
<keyword evidence="7" id="KW-1185">Reference proteome</keyword>
<comment type="cofactor">
    <cofactor evidence="1">
        <name>FAD</name>
        <dbReference type="ChEBI" id="CHEBI:57692"/>
    </cofactor>
</comment>
<dbReference type="Pfam" id="PF00175">
    <property type="entry name" value="NAD_binding_1"/>
    <property type="match status" value="1"/>
</dbReference>
<dbReference type="CDD" id="cd00207">
    <property type="entry name" value="fer2"/>
    <property type="match status" value="1"/>
</dbReference>
<dbReference type="InterPro" id="IPR039261">
    <property type="entry name" value="FNR_nucleotide-bd"/>
</dbReference>
<gene>
    <name evidence="6" type="ORF">ACFSJD_39455</name>
</gene>
<evidence type="ECO:0000313" key="6">
    <source>
        <dbReference type="EMBL" id="MFD1523615.1"/>
    </source>
</evidence>
<dbReference type="InterPro" id="IPR050415">
    <property type="entry name" value="MRET"/>
</dbReference>
<dbReference type="InterPro" id="IPR001041">
    <property type="entry name" value="2Fe-2S_ferredoxin-type"/>
</dbReference>
<dbReference type="PRINTS" id="PR00410">
    <property type="entry name" value="PHEHYDRXLASE"/>
</dbReference>
<dbReference type="CDD" id="cd06189">
    <property type="entry name" value="flavin_oxioreductase"/>
    <property type="match status" value="1"/>
</dbReference>
<dbReference type="SUPFAM" id="SSF54292">
    <property type="entry name" value="2Fe-2S ferredoxin-like"/>
    <property type="match status" value="1"/>
</dbReference>
<dbReference type="Proteomes" id="UP001597114">
    <property type="component" value="Unassembled WGS sequence"/>
</dbReference>
<dbReference type="PROSITE" id="PS51085">
    <property type="entry name" value="2FE2S_FER_2"/>
    <property type="match status" value="1"/>
</dbReference>
<name>A0ABW4FA10_9PSEU</name>
<evidence type="ECO:0000313" key="7">
    <source>
        <dbReference type="Proteomes" id="UP001597114"/>
    </source>
</evidence>
<dbReference type="SUPFAM" id="SSF52343">
    <property type="entry name" value="Ferredoxin reductase-like, C-terminal NADP-linked domain"/>
    <property type="match status" value="1"/>
</dbReference>
<dbReference type="PROSITE" id="PS51384">
    <property type="entry name" value="FAD_FR"/>
    <property type="match status" value="1"/>
</dbReference>
<dbReference type="InterPro" id="IPR001709">
    <property type="entry name" value="Flavoprot_Pyr_Nucl_cyt_Rdtase"/>
</dbReference>
<dbReference type="Gene3D" id="2.40.30.10">
    <property type="entry name" value="Translation factors"/>
    <property type="match status" value="1"/>
</dbReference>
<keyword evidence="3" id="KW-0411">Iron-sulfur</keyword>
<evidence type="ECO:0000256" key="1">
    <source>
        <dbReference type="ARBA" id="ARBA00001974"/>
    </source>
</evidence>
<dbReference type="InterPro" id="IPR036010">
    <property type="entry name" value="2Fe-2S_ferredoxin-like_sf"/>
</dbReference>
<dbReference type="InterPro" id="IPR001433">
    <property type="entry name" value="OxRdtase_FAD/NAD-bd"/>
</dbReference>
<sequence length="336" mass="36000">MSHDVRVAGSEIVFGCEPGETVLDAAERAGYAMPYSCRKGVCSTCEGGLTAGTCEVRGRGTVEGPATGVLLCQTRPVSSVEIAPQRIVSSEPPARRTIEAKVHKITTAAPDVATVALRFPAGVRVRFRAGQYLTVRLPGGDTRNYSMANPPHQNDGALLHVRRVPGGRFSGGLLDGLTKGDTLTVELPFGEFALDHDSDRPVVLVATGTGFAPVKSMVEDQIKRSGDRSLHLYWGARSREDLYLAELPDRWAQKYDWFSFTPVLSRPDPAWPGRCGYVHRAVLADHADLGSHDVYACGNPDMTAAARADFAAAGLDPDRFFCDAFVASGDAQPIAG</sequence>
<evidence type="ECO:0000256" key="2">
    <source>
        <dbReference type="ARBA" id="ARBA00022714"/>
    </source>
</evidence>